<dbReference type="EMBL" id="CP048409">
    <property type="protein sequence ID" value="QIA09253.1"/>
    <property type="molecule type" value="Genomic_DNA"/>
</dbReference>
<dbReference type="Proteomes" id="UP000474630">
    <property type="component" value="Chromosome"/>
</dbReference>
<evidence type="ECO:0000313" key="1">
    <source>
        <dbReference type="EMBL" id="QIA09253.1"/>
    </source>
</evidence>
<dbReference type="AlphaFoldDB" id="A0A6C0RI85"/>
<organism evidence="1 2">
    <name type="scientific">Draconibacterium halophilum</name>
    <dbReference type="NCBI Taxonomy" id="2706887"/>
    <lineage>
        <taxon>Bacteria</taxon>
        <taxon>Pseudomonadati</taxon>
        <taxon>Bacteroidota</taxon>
        <taxon>Bacteroidia</taxon>
        <taxon>Marinilabiliales</taxon>
        <taxon>Prolixibacteraceae</taxon>
        <taxon>Draconibacterium</taxon>
    </lineage>
</organism>
<evidence type="ECO:0000313" key="2">
    <source>
        <dbReference type="Proteomes" id="UP000474630"/>
    </source>
</evidence>
<reference evidence="1 2" key="1">
    <citation type="submission" date="2020-02" db="EMBL/GenBank/DDBJ databases">
        <title>Genome sequencing for Draconibacterium sp. strain M1.</title>
        <authorList>
            <person name="Park S.-J."/>
        </authorList>
    </citation>
    <scope>NUCLEOTIDE SEQUENCE [LARGE SCALE GENOMIC DNA]</scope>
    <source>
        <strain evidence="1 2">M1</strain>
    </source>
</reference>
<protein>
    <submittedName>
        <fullName evidence="1">Uncharacterized protein</fullName>
    </submittedName>
</protein>
<accession>A0A6C0RI85</accession>
<gene>
    <name evidence="1" type="ORF">G0Q07_16730</name>
</gene>
<name>A0A6C0RI85_9BACT</name>
<dbReference type="KEGG" id="drc:G0Q07_16730"/>
<keyword evidence="2" id="KW-1185">Reference proteome</keyword>
<sequence length="153" mass="17781">MNYEHLLTTASFIPKVSAKTCNEYEQKKLVLIAKMNSLLLERPDLISLIGEDNKQMMKDNHANHVRFILSYISHPIPEVLTDTVLWVFRAYRTHGFSSNYWPAQLNGWSVILKNELSDEAFNEISPLYDWMITNIPTFVKVSDIQLKKNNSLH</sequence>
<proteinExistence type="predicted"/>
<dbReference type="RefSeq" id="WP_163348225.1">
    <property type="nucleotide sequence ID" value="NZ_CP048409.1"/>
</dbReference>